<dbReference type="AlphaFoldDB" id="A0A0D2KL99"/>
<accession>A0A0D2KL99</accession>
<keyword evidence="4" id="KW-1185">Reference proteome</keyword>
<evidence type="ECO:0000313" key="3">
    <source>
        <dbReference type="EMBL" id="KJA15397.1"/>
    </source>
</evidence>
<dbReference type="Pfam" id="PF00646">
    <property type="entry name" value="F-box"/>
    <property type="match status" value="1"/>
</dbReference>
<dbReference type="InterPro" id="IPR036047">
    <property type="entry name" value="F-box-like_dom_sf"/>
</dbReference>
<name>A0A0D2KL99_HYPSF</name>
<feature type="region of interest" description="Disordered" evidence="1">
    <location>
        <begin position="420"/>
        <end position="461"/>
    </location>
</feature>
<dbReference type="OrthoDB" id="2322499at2759"/>
<dbReference type="EMBL" id="KN817645">
    <property type="protein sequence ID" value="KJA15397.1"/>
    <property type="molecule type" value="Genomic_DNA"/>
</dbReference>
<dbReference type="PROSITE" id="PS50181">
    <property type="entry name" value="FBOX"/>
    <property type="match status" value="1"/>
</dbReference>
<organism evidence="3 4">
    <name type="scientific">Hypholoma sublateritium (strain FD-334 SS-4)</name>
    <dbReference type="NCBI Taxonomy" id="945553"/>
    <lineage>
        <taxon>Eukaryota</taxon>
        <taxon>Fungi</taxon>
        <taxon>Dikarya</taxon>
        <taxon>Basidiomycota</taxon>
        <taxon>Agaricomycotina</taxon>
        <taxon>Agaricomycetes</taxon>
        <taxon>Agaricomycetidae</taxon>
        <taxon>Agaricales</taxon>
        <taxon>Agaricineae</taxon>
        <taxon>Strophariaceae</taxon>
        <taxon>Hypholoma</taxon>
    </lineage>
</organism>
<evidence type="ECO:0000256" key="1">
    <source>
        <dbReference type="SAM" id="MobiDB-lite"/>
    </source>
</evidence>
<proteinExistence type="predicted"/>
<protein>
    <recommendedName>
        <fullName evidence="2">F-box domain-containing protein</fullName>
    </recommendedName>
</protein>
<dbReference type="OMA" id="DIANSTM"/>
<evidence type="ECO:0000313" key="4">
    <source>
        <dbReference type="Proteomes" id="UP000054270"/>
    </source>
</evidence>
<gene>
    <name evidence="3" type="ORF">HYPSUDRAFT_370662</name>
</gene>
<dbReference type="SUPFAM" id="SSF81383">
    <property type="entry name" value="F-box domain"/>
    <property type="match status" value="1"/>
</dbReference>
<feature type="compositionally biased region" description="Basic and acidic residues" evidence="1">
    <location>
        <begin position="443"/>
        <end position="461"/>
    </location>
</feature>
<dbReference type="STRING" id="945553.A0A0D2KL99"/>
<dbReference type="InterPro" id="IPR001810">
    <property type="entry name" value="F-box_dom"/>
</dbReference>
<feature type="domain" description="F-box" evidence="2">
    <location>
        <begin position="46"/>
        <end position="95"/>
    </location>
</feature>
<sequence>MEDPLPETSAQHFISNRLALIIPPARPKNVKARAKKRMTRRSISALKNFLDLPLDIIYETFAYLEPLDMLTLARLSKDFRALFMSRSSLSIWRRVLKDTPDLPPCPQDLSEPQYASLMFDKHCMACGSTRGIIQVDFKTRLRFCATCARANLVRGYSIRTHDDMAQLRVAATIIPYSSSDSGYMNDYSSVENSVHLHYFKPELEHAIWELRERSPSKEAYDQFLSEQQAIATRMIKEGAAMQDYKDDLTYAKEEAAEAVADRRYQCILEEMLKLGWETELYAPEYGEEDHAKWEEYLYQPKEFTARSWRIIQPKLAAIYQRTRRRRLTEDLIRRSWGEYIQFREGQEPEVRRTLPPWADVCGYSFLADFCNANYEECSEEQMAALMVQIVGASAGFAMRVEHELAHVIERSDETQKVLCGDAPGSCTPPPSSHSSVCSETDADAARAEKGKSRAEAHPPRPPKEILARAASVFLCQCYVCSEKRAGATRVFGFPDIVNHVVDNATIARSWTQLRPQTRPDGINAARDVLAALGLSEDCSREDVLALGKFVCGCGHYRFEGPLSFDRLVSAVGSPACVPLSTSCWDRSRMCTSSRCGTGG</sequence>
<dbReference type="Proteomes" id="UP000054270">
    <property type="component" value="Unassembled WGS sequence"/>
</dbReference>
<reference evidence="4" key="1">
    <citation type="submission" date="2014-04" db="EMBL/GenBank/DDBJ databases">
        <title>Evolutionary Origins and Diversification of the Mycorrhizal Mutualists.</title>
        <authorList>
            <consortium name="DOE Joint Genome Institute"/>
            <consortium name="Mycorrhizal Genomics Consortium"/>
            <person name="Kohler A."/>
            <person name="Kuo A."/>
            <person name="Nagy L.G."/>
            <person name="Floudas D."/>
            <person name="Copeland A."/>
            <person name="Barry K.W."/>
            <person name="Cichocki N."/>
            <person name="Veneault-Fourrey C."/>
            <person name="LaButti K."/>
            <person name="Lindquist E.A."/>
            <person name="Lipzen A."/>
            <person name="Lundell T."/>
            <person name="Morin E."/>
            <person name="Murat C."/>
            <person name="Riley R."/>
            <person name="Ohm R."/>
            <person name="Sun H."/>
            <person name="Tunlid A."/>
            <person name="Henrissat B."/>
            <person name="Grigoriev I.V."/>
            <person name="Hibbett D.S."/>
            <person name="Martin F."/>
        </authorList>
    </citation>
    <scope>NUCLEOTIDE SEQUENCE [LARGE SCALE GENOMIC DNA]</scope>
    <source>
        <strain evidence="4">FD-334 SS-4</strain>
    </source>
</reference>
<evidence type="ECO:0000259" key="2">
    <source>
        <dbReference type="PROSITE" id="PS50181"/>
    </source>
</evidence>